<dbReference type="EMBL" id="CP013387">
    <property type="protein sequence ID" value="AOJ04445.1"/>
    <property type="molecule type" value="Genomic_DNA"/>
</dbReference>
<dbReference type="InterPro" id="IPR003481">
    <property type="entry name" value="FliD_N"/>
</dbReference>
<reference evidence="8 9" key="1">
    <citation type="submission" date="2015-12" db="EMBL/GenBank/DDBJ databases">
        <title>Diversity of Burkholderia near neighbor genomes.</title>
        <authorList>
            <person name="Sahl J."/>
            <person name="Wagner D."/>
            <person name="Keim P."/>
        </authorList>
    </citation>
    <scope>NUCLEOTIDE SEQUENCE [LARGE SCALE GENOMIC DNA]</scope>
    <source>
        <strain evidence="8 9">BDU6</strain>
    </source>
</reference>
<gene>
    <name evidence="8" type="ORF">WS70_21695</name>
</gene>
<evidence type="ECO:0000256" key="3">
    <source>
        <dbReference type="ARBA" id="ARBA00023054"/>
    </source>
</evidence>
<evidence type="ECO:0000256" key="2">
    <source>
        <dbReference type="ARBA" id="ARBA00011255"/>
    </source>
</evidence>
<comment type="function">
    <text evidence="5">Required for morphogenesis and for the elongation of the flagellar filament by facilitating polymerization of the flagellin monomers at the tip of growing filament. Forms a capping structure, which prevents flagellin subunits (transported through the central channel of the flagellum) from leaking out without polymerization at the distal end.</text>
</comment>
<protein>
    <recommendedName>
        <fullName evidence="5">Flagellar hook-associated protein 2</fullName>
        <shortName evidence="5">HAP2</shortName>
    </recommendedName>
    <alternativeName>
        <fullName evidence="5">Flagellar cap protein</fullName>
    </alternativeName>
</protein>
<evidence type="ECO:0000256" key="1">
    <source>
        <dbReference type="ARBA" id="ARBA00009764"/>
    </source>
</evidence>
<comment type="subcellular location">
    <subcellularLocation>
        <location evidence="5">Secreted</location>
    </subcellularLocation>
    <subcellularLocation>
        <location evidence="5">Bacterial flagellum</location>
    </subcellularLocation>
</comment>
<feature type="domain" description="Flagellar hook-associated protein 2 C-terminal" evidence="7">
    <location>
        <begin position="259"/>
        <end position="491"/>
    </location>
</feature>
<evidence type="ECO:0000259" key="7">
    <source>
        <dbReference type="Pfam" id="PF07195"/>
    </source>
</evidence>
<evidence type="ECO:0000313" key="9">
    <source>
        <dbReference type="Proteomes" id="UP000062519"/>
    </source>
</evidence>
<dbReference type="GO" id="GO:0007155">
    <property type="term" value="P:cell adhesion"/>
    <property type="evidence" value="ECO:0007669"/>
    <property type="project" value="InterPro"/>
</dbReference>
<dbReference type="GO" id="GO:0005576">
    <property type="term" value="C:extracellular region"/>
    <property type="evidence" value="ECO:0007669"/>
    <property type="project" value="UniProtKB-SubCell"/>
</dbReference>
<keyword evidence="9" id="KW-1185">Reference proteome</keyword>
<keyword evidence="8" id="KW-0282">Flagellum</keyword>
<dbReference type="InterPro" id="IPR040026">
    <property type="entry name" value="FliD"/>
</dbReference>
<dbReference type="PANTHER" id="PTHR30288">
    <property type="entry name" value="FLAGELLAR CAP/ASSEMBLY PROTEIN FLID"/>
    <property type="match status" value="1"/>
</dbReference>
<dbReference type="InterPro" id="IPR010810">
    <property type="entry name" value="Flagellin_hook_IN_motif"/>
</dbReference>
<comment type="similarity">
    <text evidence="1 5">Belongs to the FliD family.</text>
</comment>
<evidence type="ECO:0000313" key="8">
    <source>
        <dbReference type="EMBL" id="AOJ04445.1"/>
    </source>
</evidence>
<dbReference type="InterPro" id="IPR010809">
    <property type="entry name" value="FliD_C"/>
</dbReference>
<evidence type="ECO:0000256" key="4">
    <source>
        <dbReference type="ARBA" id="ARBA00023143"/>
    </source>
</evidence>
<dbReference type="GO" id="GO:0071973">
    <property type="term" value="P:bacterial-type flagellum-dependent cell motility"/>
    <property type="evidence" value="ECO:0007669"/>
    <property type="project" value="TreeGrafter"/>
</dbReference>
<dbReference type="Proteomes" id="UP000062519">
    <property type="component" value="Chromosome 2"/>
</dbReference>
<keyword evidence="8" id="KW-0966">Cell projection</keyword>
<dbReference type="Pfam" id="PF07195">
    <property type="entry name" value="FliD_C"/>
    <property type="match status" value="1"/>
</dbReference>
<feature type="domain" description="Flagellar hook-associated protein 2 N-terminal" evidence="6">
    <location>
        <begin position="39"/>
        <end position="135"/>
    </location>
</feature>
<dbReference type="KEGG" id="buu:WS70_21695"/>
<accession>A0A1B4FLB1</accession>
<dbReference type="AlphaFoldDB" id="A0A1B4FLB1"/>
<organism evidence="8 9">
    <name type="scientific">Burkholderia mayonis</name>
    <dbReference type="NCBI Taxonomy" id="1385591"/>
    <lineage>
        <taxon>Bacteria</taxon>
        <taxon>Pseudomonadati</taxon>
        <taxon>Pseudomonadota</taxon>
        <taxon>Betaproteobacteria</taxon>
        <taxon>Burkholderiales</taxon>
        <taxon>Burkholderiaceae</taxon>
        <taxon>Burkholderia</taxon>
        <taxon>pseudomallei group</taxon>
    </lineage>
</organism>
<keyword evidence="4 5" id="KW-0975">Bacterial flagellum</keyword>
<name>A0A1B4FLB1_9BURK</name>
<evidence type="ECO:0000259" key="6">
    <source>
        <dbReference type="Pfam" id="PF02465"/>
    </source>
</evidence>
<proteinExistence type="inferred from homology"/>
<dbReference type="RefSeq" id="WP_059598419.1">
    <property type="nucleotide sequence ID" value="NZ_CP013387.1"/>
</dbReference>
<dbReference type="PANTHER" id="PTHR30288:SF0">
    <property type="entry name" value="FLAGELLAR HOOK-ASSOCIATED PROTEIN 2"/>
    <property type="match status" value="1"/>
</dbReference>
<dbReference type="Pfam" id="PF02465">
    <property type="entry name" value="FliD_N"/>
    <property type="match status" value="1"/>
</dbReference>
<keyword evidence="3" id="KW-0175">Coiled coil</keyword>
<evidence type="ECO:0000256" key="5">
    <source>
        <dbReference type="RuleBase" id="RU362066"/>
    </source>
</evidence>
<keyword evidence="5" id="KW-0964">Secreted</keyword>
<comment type="subunit">
    <text evidence="2 5">Homopentamer.</text>
</comment>
<keyword evidence="8" id="KW-0969">Cilium</keyword>
<dbReference type="Pfam" id="PF07196">
    <property type="entry name" value="Flagellin_IN"/>
    <property type="match status" value="1"/>
</dbReference>
<sequence>MAITQTGANSLLAANSQSDAWAQVQDAAQSLINGSTGKSTMDVNGLVTALVNAKTAGQAAEIKSQVSWNNTQISALGALKLALSNLQTGVESLSDGTLAQKFTSKASGKGITATTDKGTVAGAYQVEVKQVARSQTLVSAGFDPKQRLGSGTLTLKVGGRSTSVDIDAANDTPAGIAAAINSAKNNPGVTATVVTGTDGAHLVLRSTASGSANVIDVSVSNVKDDAGLSGLAVKSTADDKGGKSTIASAGDAWKQSDFAQDAIVTVGGVITARSADNKVTGVIAGVTINVTEEAIGAPQTLTIARDIDGQASAVTNFVDLYNSMIGTMAQLTSFDKTAKPGQQGGPMIGDSMLNGIRNSLAHIVGGGVPHGDNKRASLAALGVTFVRPGDKLPEGSLVVDKKKLNEALQNDPQAVEALFNKTNGVGAQITKTVDVHLRKGGTFDIRSDAIDRDMKSITQRQARLETYTSQLTAQYKAQFTALDALMARMQQNTNYLTQLFGGANSSGALANNK</sequence>
<dbReference type="GO" id="GO:0009424">
    <property type="term" value="C:bacterial-type flagellum hook"/>
    <property type="evidence" value="ECO:0007669"/>
    <property type="project" value="UniProtKB-UniRule"/>
</dbReference>
<dbReference type="GO" id="GO:0009421">
    <property type="term" value="C:bacterial-type flagellum filament cap"/>
    <property type="evidence" value="ECO:0007669"/>
    <property type="project" value="InterPro"/>
</dbReference>